<evidence type="ECO:0000256" key="1">
    <source>
        <dbReference type="SAM" id="Phobius"/>
    </source>
</evidence>
<dbReference type="GO" id="GO:0003697">
    <property type="term" value="F:single-stranded DNA binding"/>
    <property type="evidence" value="ECO:0007669"/>
    <property type="project" value="InterPro"/>
</dbReference>
<feature type="domain" description="N-terminal" evidence="2">
    <location>
        <begin position="51"/>
        <end position="178"/>
    </location>
</feature>
<dbReference type="InterPro" id="IPR013610">
    <property type="entry name" value="ArdC_N"/>
</dbReference>
<dbReference type="Proteomes" id="UP000000748">
    <property type="component" value="Chromosome"/>
</dbReference>
<dbReference type="HOGENOM" id="CLU_041111_0_0_6"/>
<keyword evidence="1" id="KW-1133">Transmembrane helix</keyword>
<evidence type="ECO:0008006" key="6">
    <source>
        <dbReference type="Google" id="ProtNLM"/>
    </source>
</evidence>
<dbReference type="KEGG" id="ecq:ECED1_3533"/>
<keyword evidence="1" id="KW-0812">Transmembrane</keyword>
<dbReference type="PIRSF" id="PIRSF037112">
    <property type="entry name" value="Antirestriction_ArdC"/>
    <property type="match status" value="1"/>
</dbReference>
<dbReference type="InterPro" id="IPR041459">
    <property type="entry name" value="MPTase-PolyVal"/>
</dbReference>
<sequence length="360" mass="40120">MVILASLIFVINLTVWCMFTVRGACIFFMERALMKTKKHTSSPVNKTPERDLYQLVTDRVIEAIEKGVAPWKRPWRSVRTHSGDPMMPVNALTRSAYRGINVLLLWLAAEEAGYSSNCWLTYRQAQALGGQVRKGEKSTMAVIYKSWHKQDEDENGNRIFDAEGNPVMVDVPVLKANPLFNVEQCDGLSLPEVATTVTENGANDTLNAVADRVLTMVNACGVKIHSLPQDRAYYTPVFDRIVLPLSSQFTSAEDYWSTLLHELVHSTGHAKRLNREGIVSSGGSYGDERYAFEELIAEMGSAFLCAQLGVTGNVQHENYIGAWLKILRADKKALFSACRQAREATEYLLSVHDTPAEKAA</sequence>
<dbReference type="EMBL" id="CU928162">
    <property type="protein sequence ID" value="CAR09539.1"/>
    <property type="molecule type" value="Genomic_DNA"/>
</dbReference>
<evidence type="ECO:0000259" key="2">
    <source>
        <dbReference type="Pfam" id="PF08401"/>
    </source>
</evidence>
<feature type="domain" description="Polyvalent protein metallopeptidase" evidence="3">
    <location>
        <begin position="215"/>
        <end position="339"/>
    </location>
</feature>
<organism evidence="4 5">
    <name type="scientific">Escherichia coli O81 (strain ED1a)</name>
    <dbReference type="NCBI Taxonomy" id="585397"/>
    <lineage>
        <taxon>Bacteria</taxon>
        <taxon>Pseudomonadati</taxon>
        <taxon>Pseudomonadota</taxon>
        <taxon>Gammaproteobacteria</taxon>
        <taxon>Enterobacterales</taxon>
        <taxon>Enterobacteriaceae</taxon>
        <taxon>Escherichia</taxon>
    </lineage>
</organism>
<dbReference type="InterPro" id="IPR017113">
    <property type="entry name" value="Antirestriction_ArdC"/>
</dbReference>
<evidence type="ECO:0000259" key="3">
    <source>
        <dbReference type="Pfam" id="PF18818"/>
    </source>
</evidence>
<dbReference type="AlphaFoldDB" id="B7MZM1"/>
<feature type="transmembrane region" description="Helical" evidence="1">
    <location>
        <begin position="6"/>
        <end position="29"/>
    </location>
</feature>
<name>B7MZM1_ECO81</name>
<accession>B7MZM1</accession>
<dbReference type="Pfam" id="PF08401">
    <property type="entry name" value="ArdcN"/>
    <property type="match status" value="1"/>
</dbReference>
<evidence type="ECO:0000313" key="4">
    <source>
        <dbReference type="EMBL" id="CAR09539.1"/>
    </source>
</evidence>
<reference evidence="5" key="1">
    <citation type="journal article" date="2009" name="PLoS Genet.">
        <title>Organised genome dynamics in the Escherichia coli species results in highly diverse adaptive paths.</title>
        <authorList>
            <person name="Touchon M."/>
            <person name="Hoede C."/>
            <person name="Tenaillon O."/>
            <person name="Barbe V."/>
            <person name="Baeriswyl S."/>
            <person name="Bidet P."/>
            <person name="Bingen E."/>
            <person name="Bonacorsi S."/>
            <person name="Bouchier C."/>
            <person name="Bouvet O."/>
            <person name="Calteau A."/>
            <person name="Chiapello H."/>
            <person name="Clermont O."/>
            <person name="Cruveiller S."/>
            <person name="Danchin A."/>
            <person name="Diard M."/>
            <person name="Dossat C."/>
            <person name="Karoui M.E."/>
            <person name="Frapy E."/>
            <person name="Garry L."/>
            <person name="Ghigo J.M."/>
            <person name="Gilles A.M."/>
            <person name="Johnson J."/>
            <person name="Le Bouguenec C."/>
            <person name="Lescat M."/>
            <person name="Mangenot S."/>
            <person name="Martinez-Jehanne V."/>
            <person name="Matic I."/>
            <person name="Nassif X."/>
            <person name="Oztas S."/>
            <person name="Petit M.A."/>
            <person name="Pichon C."/>
            <person name="Rouy Z."/>
            <person name="Ruf C.S."/>
            <person name="Schneider D."/>
            <person name="Tourret J."/>
            <person name="Vacherie B."/>
            <person name="Vallenet D."/>
            <person name="Medigue C."/>
            <person name="Rocha E.P.C."/>
            <person name="Denamur E."/>
        </authorList>
    </citation>
    <scope>NUCLEOTIDE SEQUENCE [LARGE SCALE GENOMIC DNA]</scope>
    <source>
        <strain evidence="5">ED1a</strain>
    </source>
</reference>
<evidence type="ECO:0000313" key="5">
    <source>
        <dbReference type="Proteomes" id="UP000000748"/>
    </source>
</evidence>
<keyword evidence="1" id="KW-0472">Membrane</keyword>
<gene>
    <name evidence="4" type="ordered locus">ECED1_3533</name>
</gene>
<proteinExistence type="predicted"/>
<protein>
    <recommendedName>
        <fullName evidence="6">Antirestriction protein</fullName>
    </recommendedName>
</protein>
<dbReference type="Pfam" id="PF18818">
    <property type="entry name" value="MPTase-PolyVal"/>
    <property type="match status" value="1"/>
</dbReference>